<dbReference type="PANTHER" id="PTHR15137:SF9">
    <property type="entry name" value="TRANSCRIPTION INITIATION FACTOR TFIID SUBUNIT 2"/>
    <property type="match status" value="1"/>
</dbReference>
<dbReference type="GO" id="GO:0005669">
    <property type="term" value="C:transcription factor TFIID complex"/>
    <property type="evidence" value="ECO:0007669"/>
    <property type="project" value="EnsemblFungi"/>
</dbReference>
<keyword evidence="13" id="KW-1185">Reference proteome</keyword>
<evidence type="ECO:0000256" key="7">
    <source>
        <dbReference type="ARBA" id="ARBA00025346"/>
    </source>
</evidence>
<organism evidence="12 13">
    <name type="scientific">Phaeomoniella chlamydospora</name>
    <name type="common">Phaeoacremonium chlamydosporum</name>
    <dbReference type="NCBI Taxonomy" id="158046"/>
    <lineage>
        <taxon>Eukaryota</taxon>
        <taxon>Fungi</taxon>
        <taxon>Dikarya</taxon>
        <taxon>Ascomycota</taxon>
        <taxon>Pezizomycotina</taxon>
        <taxon>Eurotiomycetes</taxon>
        <taxon>Chaetothyriomycetidae</taxon>
        <taxon>Phaeomoniellales</taxon>
        <taxon>Phaeomoniellaceae</taxon>
        <taxon>Phaeomoniella</taxon>
    </lineage>
</organism>
<dbReference type="GO" id="GO:0000976">
    <property type="term" value="F:transcription cis-regulatory region binding"/>
    <property type="evidence" value="ECO:0007669"/>
    <property type="project" value="TreeGrafter"/>
</dbReference>
<dbReference type="GO" id="GO:0016251">
    <property type="term" value="F:RNA polymerase II general transcription initiation factor activity"/>
    <property type="evidence" value="ECO:0007669"/>
    <property type="project" value="TreeGrafter"/>
</dbReference>
<evidence type="ECO:0000259" key="10">
    <source>
        <dbReference type="Pfam" id="PF25316"/>
    </source>
</evidence>
<gene>
    <name evidence="12" type="ORF">UCRPC4_g00700</name>
</gene>
<keyword evidence="12" id="KW-0396">Initiation factor</keyword>
<feature type="compositionally biased region" description="Low complexity" evidence="9">
    <location>
        <begin position="1245"/>
        <end position="1259"/>
    </location>
</feature>
<dbReference type="InterPro" id="IPR057991">
    <property type="entry name" value="TPR_TAF2_C"/>
</dbReference>
<sequence>MSALPDVSVYPPLLEPSFTVAHQKVDLEIDFATQSLRGKTEIEIYPDSTELRHIRLNARQLKLKRLNINGKTPQLKYTDPYSEAHVQSQATVRQHHLLWQKLEPHLRSHPEANLVISVPRTVRIEEVRQPSYGGQIPIPSRPGIGNSTPEIGEQAQTTADTTFAKFTPLKIYIEYVVKDVKDALHFVGCNPSSGQYPHVYTENWMRPGSACALFPCVDDLQARCTWDISIKVPTTLATAFAQRQNSTTAAQNQSNDTVKSANTANFNKELVVLCSGEETDDIQDKLDPTKRVVSFSTTSLLAARQIGFAVGPFEHLNLAEFRDSQEDDQLGQNAMDIHAYCLPGRMEELRNTCLPMARAIDFMTKKYGSCPFSTYNMCFVDDATNDTNVTASLTICSNRLLLPEGIIDPSESGTRELVHAIAWQYAGINIVPKEDSDWWVIFGISGFMTDTFMRDLCGVNEYRYRMKLQSAKVCELDYERPSLAETGSYIHVDPFEMGFMALKAPLVLFILDRRIAKITGTTKMPNIISRIFIRSTTGEISNGALSTDMFQKTCEKFYHAKIDDFLNQWVRGGGCPKFHVAQRFNKKKLVVEMSIKQMQAEQQALRPLQKDSFIRDVKEDLGHIYAAPPQPVFTGPMTIRIHEADGTPYEHIVDLKEAYTRFEIPYNTKYKRLKRGKKQREKGTNAQIDGADGADEVLLYSLGDVLQSEEEIAEWKITEWSKEEEDKMNQESYEWIRLDADFEWIADIRIVMPGYMFLSQLQQDRDIVAQLESVQHICRYEANPLISSIILRTVMDRRYFHGIRTTAAKGLVKHATESADFIGLHHLKKIFEEYFCLPGSSSKMTRPNNFSDLPTYLLQCIIPETIAKIRDSKGMAPQEVMDFLLDKMRFNDNSVNPYSDCYYVATLMRAITDALISRKREPTDDPNDDFDYVANQRLAQNCMSELDRYRRMDEWNSSFQNIYSRTALECQRRLVAAGMADLSVMHFLQYTRPQNLSLLRLAAFESVIDDKFLRKPEVLSWFLYTMSMDHSPWLRAQLRRSFGIALASAAIGEDVAPETMPAQDELVVEGGPSAQEQRANAARKETVEGAIAALREELQDNDALAHLIWNAVTSPRLGLLETHELLVFAHAMYEPVTAYMVNLRLPRYWKVKHLGQGKLTFAQTVKVRTRITPKLGSRPIPVASTTHRPSPSDEIVVAPPARPPLKLKLTSKPSSLSVSQSPAPAPAPAPVPRPEPTAEEKKPAPLKLKLKLGPKAPLP</sequence>
<comment type="function">
    <text evidence="7">Functions as a component of the DNA-binding general transcription factor complex TFIID. Binding of TFIID to a promoter (with or without TATA element) is the initial step in pre-initiation complex (PIC) formation. TFIID plays a key role in the regulation of gene expression by RNA polymerase II through different activities such as transcription activator interaction, core promoter recognition and selectivity, TFIIA and TFIIB interaction, chromatin modification (histone acetylation by TAF1), facilitation of DNA opening and initiation of transcription.</text>
</comment>
<evidence type="ECO:0000256" key="1">
    <source>
        <dbReference type="ARBA" id="ARBA00004123"/>
    </source>
</evidence>
<evidence type="ECO:0000256" key="5">
    <source>
        <dbReference type="ARBA" id="ARBA00023163"/>
    </source>
</evidence>
<dbReference type="Gene3D" id="2.60.40.1730">
    <property type="entry name" value="tricorn interacting facor f3 domain"/>
    <property type="match status" value="1"/>
</dbReference>
<reference evidence="12 13" key="2">
    <citation type="submission" date="2015-05" db="EMBL/GenBank/DDBJ databases">
        <authorList>
            <person name="Morales-Cruz A."/>
            <person name="Amrine K.C."/>
            <person name="Cantu D."/>
        </authorList>
    </citation>
    <scope>NUCLEOTIDE SEQUENCE [LARGE SCALE GENOMIC DNA]</scope>
    <source>
        <strain evidence="12">UCRPC4</strain>
    </source>
</reference>
<evidence type="ECO:0000313" key="12">
    <source>
        <dbReference type="EMBL" id="KKY28077.1"/>
    </source>
</evidence>
<dbReference type="InterPro" id="IPR037813">
    <property type="entry name" value="TAF2"/>
</dbReference>
<dbReference type="AlphaFoldDB" id="A0A0G2EZR0"/>
<accession>A0A0G2EZR0</accession>
<keyword evidence="5" id="KW-0804">Transcription</keyword>
<evidence type="ECO:0000256" key="3">
    <source>
        <dbReference type="ARBA" id="ARBA00017363"/>
    </source>
</evidence>
<dbReference type="InterPro" id="IPR057345">
    <property type="entry name" value="Ig-like_TAF2"/>
</dbReference>
<dbReference type="Proteomes" id="UP000053317">
    <property type="component" value="Unassembled WGS sequence"/>
</dbReference>
<evidence type="ECO:0000256" key="2">
    <source>
        <dbReference type="ARBA" id="ARBA00010937"/>
    </source>
</evidence>
<dbReference type="GO" id="GO:0006367">
    <property type="term" value="P:transcription initiation at RNA polymerase II promoter"/>
    <property type="evidence" value="ECO:0007669"/>
    <property type="project" value="TreeGrafter"/>
</dbReference>
<feature type="domain" description="Transcription initiation factor TFIID subunit 2 TPR repeats" evidence="11">
    <location>
        <begin position="755"/>
        <end position="1041"/>
    </location>
</feature>
<evidence type="ECO:0000256" key="8">
    <source>
        <dbReference type="ARBA" id="ARBA00076306"/>
    </source>
</evidence>
<evidence type="ECO:0000313" key="13">
    <source>
        <dbReference type="Proteomes" id="UP000053317"/>
    </source>
</evidence>
<dbReference type="Pfam" id="PF25577">
    <property type="entry name" value="TPR_TAF2_C"/>
    <property type="match status" value="1"/>
</dbReference>
<dbReference type="InterPro" id="IPR042097">
    <property type="entry name" value="Aminopeptidase_N-like_N_sf"/>
</dbReference>
<name>A0A0G2EZR0_PHACM</name>
<dbReference type="SUPFAM" id="SSF55486">
    <property type="entry name" value="Metalloproteases ('zincins'), catalytic domain"/>
    <property type="match status" value="1"/>
</dbReference>
<comment type="similarity">
    <text evidence="2">Belongs to the TAF2 family.</text>
</comment>
<dbReference type="SUPFAM" id="SSF63737">
    <property type="entry name" value="Leukotriene A4 hydrolase N-terminal domain"/>
    <property type="match status" value="1"/>
</dbReference>
<keyword evidence="4" id="KW-0805">Transcription regulation</keyword>
<proteinExistence type="inferred from homology"/>
<dbReference type="Pfam" id="PF25316">
    <property type="entry name" value="TAF2_3rd"/>
    <property type="match status" value="1"/>
</dbReference>
<feature type="compositionally biased region" description="Low complexity" evidence="9">
    <location>
        <begin position="1204"/>
        <end position="1222"/>
    </location>
</feature>
<dbReference type="OrthoDB" id="308861at2759"/>
<dbReference type="EMBL" id="LCWF01000017">
    <property type="protein sequence ID" value="KKY28077.1"/>
    <property type="molecule type" value="Genomic_DNA"/>
</dbReference>
<dbReference type="Gene3D" id="1.10.390.10">
    <property type="entry name" value="Neutral Protease Domain 2"/>
    <property type="match status" value="1"/>
</dbReference>
<dbReference type="FunFam" id="1.10.390.10:FF:000011">
    <property type="entry name" value="Transcription initiation factor TFIID subunit"/>
    <property type="match status" value="1"/>
</dbReference>
<evidence type="ECO:0000256" key="9">
    <source>
        <dbReference type="SAM" id="MobiDB-lite"/>
    </source>
</evidence>
<dbReference type="CDD" id="cd09839">
    <property type="entry name" value="M1_like_TAF2"/>
    <property type="match status" value="1"/>
</dbReference>
<dbReference type="GO" id="GO:0003743">
    <property type="term" value="F:translation initiation factor activity"/>
    <property type="evidence" value="ECO:0007669"/>
    <property type="project" value="UniProtKB-KW"/>
</dbReference>
<feature type="domain" description="Transcription initiation factor TFIID subunit 2 Ig-like" evidence="10">
    <location>
        <begin position="574"/>
        <end position="752"/>
    </location>
</feature>
<keyword evidence="6" id="KW-0539">Nucleus</keyword>
<evidence type="ECO:0000256" key="6">
    <source>
        <dbReference type="ARBA" id="ARBA00023242"/>
    </source>
</evidence>
<reference evidence="12 13" key="1">
    <citation type="submission" date="2015-05" db="EMBL/GenBank/DDBJ databases">
        <title>Distinctive expansion of gene families associated with plant cell wall degradation and secondary metabolism in the genomes of grapevine trunk pathogens.</title>
        <authorList>
            <person name="Lawrence D.P."/>
            <person name="Travadon R."/>
            <person name="Rolshausen P.E."/>
            <person name="Baumgartner K."/>
        </authorList>
    </citation>
    <scope>NUCLEOTIDE SEQUENCE [LARGE SCALE GENOMIC DNA]</scope>
    <source>
        <strain evidence="12">UCRPC4</strain>
    </source>
</reference>
<evidence type="ECO:0000259" key="11">
    <source>
        <dbReference type="Pfam" id="PF25577"/>
    </source>
</evidence>
<feature type="compositionally biased region" description="Pro residues" evidence="9">
    <location>
        <begin position="1223"/>
        <end position="1235"/>
    </location>
</feature>
<dbReference type="GO" id="GO:0003682">
    <property type="term" value="F:chromatin binding"/>
    <property type="evidence" value="ECO:0007669"/>
    <property type="project" value="TreeGrafter"/>
</dbReference>
<keyword evidence="12" id="KW-0648">Protein biosynthesis</keyword>
<dbReference type="InterPro" id="IPR027268">
    <property type="entry name" value="Peptidase_M4/M1_CTD_sf"/>
</dbReference>
<comment type="caution">
    <text evidence="12">The sequence shown here is derived from an EMBL/GenBank/DDBJ whole genome shotgun (WGS) entry which is preliminary data.</text>
</comment>
<evidence type="ECO:0000256" key="4">
    <source>
        <dbReference type="ARBA" id="ARBA00023015"/>
    </source>
</evidence>
<feature type="region of interest" description="Disordered" evidence="9">
    <location>
        <begin position="1175"/>
        <end position="1259"/>
    </location>
</feature>
<protein>
    <recommendedName>
        <fullName evidence="3">Transcription initiation factor TFIID subunit 2</fullName>
    </recommendedName>
    <alternativeName>
        <fullName evidence="8">TBP-associated factor 2</fullName>
    </alternativeName>
</protein>
<comment type="subcellular location">
    <subcellularLocation>
        <location evidence="1">Nucleus</location>
    </subcellularLocation>
</comment>
<dbReference type="PANTHER" id="PTHR15137">
    <property type="entry name" value="TRANSCRIPTION INITIATION FACTOR TFIID"/>
    <property type="match status" value="1"/>
</dbReference>